<name>A0ABT8Y7E5_9SPHN</name>
<gene>
    <name evidence="1" type="ORF">Q4F19_06045</name>
</gene>
<dbReference type="PIRSF" id="PIRSF007028">
    <property type="entry name" value="UCP007028"/>
    <property type="match status" value="1"/>
</dbReference>
<comment type="caution">
    <text evidence="1">The sequence shown here is derived from an EMBL/GenBank/DDBJ whole genome shotgun (WGS) entry which is preliminary data.</text>
</comment>
<sequence length="117" mass="13006">MSYVDGFVLPVPDANRDAYFDMARAASVVFRDHGVTRYVEGWGSDVPRGKATDFYRAAHAEDGESIVFAWLEWPDKATRDAGMKAVSDDPRMKTPPADMPFDARRMIFGGFAPILDA</sequence>
<evidence type="ECO:0000313" key="2">
    <source>
        <dbReference type="Proteomes" id="UP001169764"/>
    </source>
</evidence>
<proteinExistence type="predicted"/>
<dbReference type="InterPro" id="IPR009874">
    <property type="entry name" value="DUF1428"/>
</dbReference>
<dbReference type="Gene3D" id="3.30.70.100">
    <property type="match status" value="1"/>
</dbReference>
<dbReference type="EMBL" id="JAUOTP010000002">
    <property type="protein sequence ID" value="MDO6413937.1"/>
    <property type="molecule type" value="Genomic_DNA"/>
</dbReference>
<organism evidence="1 2">
    <name type="scientific">Sphingomonas natans</name>
    <dbReference type="NCBI Taxonomy" id="3063330"/>
    <lineage>
        <taxon>Bacteria</taxon>
        <taxon>Pseudomonadati</taxon>
        <taxon>Pseudomonadota</taxon>
        <taxon>Alphaproteobacteria</taxon>
        <taxon>Sphingomonadales</taxon>
        <taxon>Sphingomonadaceae</taxon>
        <taxon>Sphingomonas</taxon>
    </lineage>
</organism>
<reference evidence="1" key="1">
    <citation type="submission" date="2023-07" db="EMBL/GenBank/DDBJ databases">
        <authorList>
            <person name="Kim M."/>
        </authorList>
    </citation>
    <scope>NUCLEOTIDE SEQUENCE</scope>
    <source>
        <strain evidence="1">BIUV-7</strain>
    </source>
</reference>
<evidence type="ECO:0000313" key="1">
    <source>
        <dbReference type="EMBL" id="MDO6413937.1"/>
    </source>
</evidence>
<dbReference type="Pfam" id="PF07237">
    <property type="entry name" value="DUF1428"/>
    <property type="match status" value="1"/>
</dbReference>
<dbReference type="InterPro" id="IPR011008">
    <property type="entry name" value="Dimeric_a/b-barrel"/>
</dbReference>
<protein>
    <submittedName>
        <fullName evidence="1">DUF1428 domain-containing protein</fullName>
    </submittedName>
</protein>
<keyword evidence="2" id="KW-1185">Reference proteome</keyword>
<dbReference type="Proteomes" id="UP001169764">
    <property type="component" value="Unassembled WGS sequence"/>
</dbReference>
<accession>A0ABT8Y7E5</accession>
<dbReference type="SUPFAM" id="SSF54909">
    <property type="entry name" value="Dimeric alpha+beta barrel"/>
    <property type="match status" value="1"/>
</dbReference>